<dbReference type="Gene3D" id="3.20.20.30">
    <property type="entry name" value="Luciferase-like domain"/>
    <property type="match status" value="1"/>
</dbReference>
<dbReference type="EMBL" id="CP020331">
    <property type="protein sequence ID" value="AQZ53675.1"/>
    <property type="molecule type" value="Genomic_DNA"/>
</dbReference>
<gene>
    <name evidence="4" type="primary">luxA_5</name>
    <name evidence="4" type="ORF">Mame_04383</name>
</gene>
<sequence>MKFSLIFFSNSYPDDAGGAYGAISEFARFGDDHGFEAVWVPERHFHSMGGIYPDPAVMAAYLAAITKKIRLRAGSIVVPLHHPASIVESWSMVDNMSHGRVDLALASGWNVNDFVLAPEAYGDLRGIWLARVAEIRALWAGRPQTYRNGAGKDIQITTHPRPVQPEPDLWLTATKQPETFRTAGEMGMNVLTMLAGISLEQLAEKTRLYRAGRASAGLDPDGGTVSLMLHTYVHEDPESVHNAVRAPFLQYIRTSLLSHLQGGAVDAGRSLSDEEIDEMAEYSFERYFETAALFGTVDQTRRFALEAERAGVDEIACLLDYGPSLSDIRANLPYLAELKKSFETADAGYQ</sequence>
<name>A0A1U9Z7K1_9HYPH</name>
<geneLocation type="plasmid" evidence="5">
    <name>pmm593</name>
</geneLocation>
<dbReference type="InterPro" id="IPR036661">
    <property type="entry name" value="Luciferase-like_sf"/>
</dbReference>
<dbReference type="NCBIfam" id="TIGR04020">
    <property type="entry name" value="seco_metab_LLM"/>
    <property type="match status" value="1"/>
</dbReference>
<dbReference type="KEGG" id="mmed:Mame_04383"/>
<dbReference type="InterPro" id="IPR024011">
    <property type="entry name" value="Biosynth_lucif-like_mOase_dom"/>
</dbReference>
<protein>
    <submittedName>
        <fullName evidence="4">Alkanal monooxygenase alpha chain</fullName>
        <ecNumber evidence="4">1.14.14.3</ecNumber>
    </submittedName>
</protein>
<keyword evidence="5" id="KW-1185">Reference proteome</keyword>
<keyword evidence="2 4" id="KW-0503">Monooxygenase</keyword>
<proteinExistence type="predicted"/>
<dbReference type="GO" id="GO:0047646">
    <property type="term" value="F:alkanal monooxygenase (FMN-linked) activity"/>
    <property type="evidence" value="ECO:0007669"/>
    <property type="project" value="UniProtKB-EC"/>
</dbReference>
<dbReference type="OrthoDB" id="9803968at2"/>
<dbReference type="PANTHER" id="PTHR30137">
    <property type="entry name" value="LUCIFERASE-LIKE MONOOXYGENASE"/>
    <property type="match status" value="1"/>
</dbReference>
<dbReference type="InterPro" id="IPR011251">
    <property type="entry name" value="Luciferase-like_dom"/>
</dbReference>
<dbReference type="eggNOG" id="COG2141">
    <property type="taxonomic scope" value="Bacteria"/>
</dbReference>
<dbReference type="EC" id="1.14.14.3" evidence="4"/>
<dbReference type="Pfam" id="PF00296">
    <property type="entry name" value="Bac_luciferase"/>
    <property type="match status" value="1"/>
</dbReference>
<dbReference type="InterPro" id="IPR050766">
    <property type="entry name" value="Bact_Lucif_Oxidored"/>
</dbReference>
<organism evidence="4 5">
    <name type="scientific">Martelella mediterranea DSM 17316</name>
    <dbReference type="NCBI Taxonomy" id="1122214"/>
    <lineage>
        <taxon>Bacteria</taxon>
        <taxon>Pseudomonadati</taxon>
        <taxon>Pseudomonadota</taxon>
        <taxon>Alphaproteobacteria</taxon>
        <taxon>Hyphomicrobiales</taxon>
        <taxon>Aurantimonadaceae</taxon>
        <taxon>Martelella</taxon>
    </lineage>
</organism>
<dbReference type="SUPFAM" id="SSF51679">
    <property type="entry name" value="Bacterial luciferase-like"/>
    <property type="match status" value="1"/>
</dbReference>
<keyword evidence="1 4" id="KW-0560">Oxidoreductase</keyword>
<evidence type="ECO:0000313" key="4">
    <source>
        <dbReference type="EMBL" id="AQZ53675.1"/>
    </source>
</evidence>
<accession>A0A1U9Z7K1</accession>
<dbReference type="RefSeq" id="WP_018067013.1">
    <property type="nucleotide sequence ID" value="NZ_AQWH01000031.1"/>
</dbReference>
<dbReference type="PANTHER" id="PTHR30137:SF8">
    <property type="entry name" value="BLR5498 PROTEIN"/>
    <property type="match status" value="1"/>
</dbReference>
<dbReference type="GO" id="GO:0005829">
    <property type="term" value="C:cytosol"/>
    <property type="evidence" value="ECO:0007669"/>
    <property type="project" value="TreeGrafter"/>
</dbReference>
<evidence type="ECO:0000256" key="2">
    <source>
        <dbReference type="ARBA" id="ARBA00023033"/>
    </source>
</evidence>
<dbReference type="AlphaFoldDB" id="A0A1U9Z7K1"/>
<keyword evidence="4" id="KW-0614">Plasmid</keyword>
<evidence type="ECO:0000259" key="3">
    <source>
        <dbReference type="Pfam" id="PF00296"/>
    </source>
</evidence>
<evidence type="ECO:0000256" key="1">
    <source>
        <dbReference type="ARBA" id="ARBA00023002"/>
    </source>
</evidence>
<reference evidence="4 5" key="1">
    <citation type="submission" date="2017-03" db="EMBL/GenBank/DDBJ databases">
        <title>Foreign affairs: Plasmid Transfer between Roseobacters and Rhizobia.</title>
        <authorList>
            <person name="Bartling P."/>
            <person name="Bunk B."/>
            <person name="Overmann J."/>
            <person name="Brinkmann H."/>
            <person name="Petersen J."/>
        </authorList>
    </citation>
    <scope>NUCLEOTIDE SEQUENCE [LARGE SCALE GENOMIC DNA]</scope>
    <source>
        <strain evidence="4 5">MACL11</strain>
        <plasmid evidence="5">Plasmid pmm593</plasmid>
    </source>
</reference>
<dbReference type="Proteomes" id="UP000191135">
    <property type="component" value="Plasmid pMM593"/>
</dbReference>
<evidence type="ECO:0000313" key="5">
    <source>
        <dbReference type="Proteomes" id="UP000191135"/>
    </source>
</evidence>
<feature type="domain" description="Luciferase-like" evidence="3">
    <location>
        <begin position="5"/>
        <end position="313"/>
    </location>
</feature>